<dbReference type="Proteomes" id="UP000198943">
    <property type="component" value="Unassembled WGS sequence"/>
</dbReference>
<dbReference type="InterPro" id="IPR043128">
    <property type="entry name" value="Rev_trsase/Diguanyl_cyclase"/>
</dbReference>
<evidence type="ECO:0000259" key="2">
    <source>
        <dbReference type="PROSITE" id="PS50887"/>
    </source>
</evidence>
<dbReference type="RefSeq" id="WP_093731132.1">
    <property type="nucleotide sequence ID" value="NZ_FMYW01000020.1"/>
</dbReference>
<feature type="domain" description="GGDEF" evidence="2">
    <location>
        <begin position="190"/>
        <end position="317"/>
    </location>
</feature>
<dbReference type="PANTHER" id="PTHR33121">
    <property type="entry name" value="CYCLIC DI-GMP PHOSPHODIESTERASE PDEF"/>
    <property type="match status" value="1"/>
</dbReference>
<accession>A0A1G6P497</accession>
<dbReference type="Pfam" id="PF00990">
    <property type="entry name" value="GGDEF"/>
    <property type="match status" value="1"/>
</dbReference>
<proteinExistence type="predicted"/>
<dbReference type="PROSITE" id="PS50883">
    <property type="entry name" value="EAL"/>
    <property type="match status" value="1"/>
</dbReference>
<keyword evidence="4" id="KW-1185">Reference proteome</keyword>
<dbReference type="Gene3D" id="3.30.70.270">
    <property type="match status" value="1"/>
</dbReference>
<dbReference type="EMBL" id="FMYW01000020">
    <property type="protein sequence ID" value="SDC75012.1"/>
    <property type="molecule type" value="Genomic_DNA"/>
</dbReference>
<evidence type="ECO:0000313" key="4">
    <source>
        <dbReference type="Proteomes" id="UP000198943"/>
    </source>
</evidence>
<evidence type="ECO:0000259" key="1">
    <source>
        <dbReference type="PROSITE" id="PS50883"/>
    </source>
</evidence>
<dbReference type="SMART" id="SM00267">
    <property type="entry name" value="GGDEF"/>
    <property type="match status" value="1"/>
</dbReference>
<dbReference type="PANTHER" id="PTHR33121:SF70">
    <property type="entry name" value="SIGNALING PROTEIN YKOW"/>
    <property type="match status" value="1"/>
</dbReference>
<gene>
    <name evidence="3" type="ORF">SAMN04487864_1201</name>
</gene>
<evidence type="ECO:0000313" key="3">
    <source>
        <dbReference type="EMBL" id="SDC75012.1"/>
    </source>
</evidence>
<dbReference type="InterPro" id="IPR001633">
    <property type="entry name" value="EAL_dom"/>
</dbReference>
<dbReference type="SUPFAM" id="SSF141868">
    <property type="entry name" value="EAL domain-like"/>
    <property type="match status" value="1"/>
</dbReference>
<dbReference type="AlphaFoldDB" id="A0A1G6P497"/>
<name>A0A1G6P497_9FIRM</name>
<dbReference type="GO" id="GO:0071111">
    <property type="term" value="F:cyclic-guanylate-specific phosphodiesterase activity"/>
    <property type="evidence" value="ECO:0007669"/>
    <property type="project" value="InterPro"/>
</dbReference>
<dbReference type="Gene3D" id="3.20.20.450">
    <property type="entry name" value="EAL domain"/>
    <property type="match status" value="1"/>
</dbReference>
<protein>
    <submittedName>
        <fullName evidence="3">Diguanylate cyclase (GGDEF) domain-containing protein</fullName>
    </submittedName>
</protein>
<dbReference type="NCBIfam" id="TIGR00254">
    <property type="entry name" value="GGDEF"/>
    <property type="match status" value="1"/>
</dbReference>
<dbReference type="InterPro" id="IPR029787">
    <property type="entry name" value="Nucleotide_cyclase"/>
</dbReference>
<feature type="domain" description="EAL" evidence="1">
    <location>
        <begin position="326"/>
        <end position="581"/>
    </location>
</feature>
<sequence>MQSKGMLDFFKNRNKPVSVSDFLEHSSYDELIEIDLNENRYRFVYNVADKYYAPVTAGVYSEFYRYAADHMIHPDDAGFYADVMNPDTILQRMAEEELRDTFEFCFRTTDMKKGWRWIDSILLAGPRHGLPKGIIRCYIFDIQNIKDREEGRTLVAREESALLLDPLTGLKREKDYFHSVEELLKAHPEQKWMMVVFDIEQFKMFNEWYGREAGDMVLARIGAGIRKDAERTNGLAGYLGNDDYSMFLPAGSLQMEKLFNNLHKAIMRYGVSVGFLPAIGVSYSKEEDTVMRLYDEASLAMRNAKTNFKNRIRYFDPSMYTKIASDYQILSDFQSALKNNEIIFYLQPQCRASTASIVGAEALARWVKPDGTMISPLVFVPVLEKYGFIPDLDKFIWEEVCRWLKSCETRGLPLVPVSVNVSAVDIFTFNVPEYIQFLVEKYQLPKKALKVEITESACADDPEKMQAVVRELRNNGFIVLMDDFGSGYSSLNMLFELNIDVLKMDAHFLHMDEDTIEKGIHILESIVYMAKSMRLPVIVEGVENQGQKEYLQSLGCQYIQGYYFYKPLTIADFEDLISNPFNVDDNGFVFIANEEFRVREFLNDAVYSDAMLNNILGPAAIYSWDKENVDIIRFNHKFQEAVDVPDFSERLEKIQRFMPSADRKLMYSTMEKARLDRMNGASAVMSFGRVDGTYSRFWIHFYYLDEAEGRMRFYGSARDVTELTNLNRHMDLLSRFLSECVIFQVYNHGIYSFRVAAQGLEQEMQVSREELELELNSGKFIRRIAQKDRKRIVRLGVNAIKKKEDFSATFTMNLADGNTKDFLLKADMVEDPISDVKCILSVHCK</sequence>
<dbReference type="OrthoDB" id="9805474at2"/>
<dbReference type="InterPro" id="IPR035919">
    <property type="entry name" value="EAL_sf"/>
</dbReference>
<reference evidence="4" key="1">
    <citation type="submission" date="2016-10" db="EMBL/GenBank/DDBJ databases">
        <authorList>
            <person name="Varghese N."/>
            <person name="Submissions S."/>
        </authorList>
    </citation>
    <scope>NUCLEOTIDE SEQUENCE [LARGE SCALE GENOMIC DNA]</scope>
    <source>
        <strain evidence="4">DSM 11005</strain>
    </source>
</reference>
<organism evidence="3 4">
    <name type="scientific">Succiniclasticum ruminis</name>
    <dbReference type="NCBI Taxonomy" id="40841"/>
    <lineage>
        <taxon>Bacteria</taxon>
        <taxon>Bacillati</taxon>
        <taxon>Bacillota</taxon>
        <taxon>Negativicutes</taxon>
        <taxon>Acidaminococcales</taxon>
        <taxon>Acidaminococcaceae</taxon>
        <taxon>Succiniclasticum</taxon>
    </lineage>
</organism>
<dbReference type="InterPro" id="IPR050706">
    <property type="entry name" value="Cyclic-di-GMP_PDE-like"/>
</dbReference>
<dbReference type="SUPFAM" id="SSF55073">
    <property type="entry name" value="Nucleotide cyclase"/>
    <property type="match status" value="1"/>
</dbReference>
<dbReference type="InterPro" id="IPR000160">
    <property type="entry name" value="GGDEF_dom"/>
</dbReference>
<dbReference type="SMART" id="SM00052">
    <property type="entry name" value="EAL"/>
    <property type="match status" value="1"/>
</dbReference>
<dbReference type="Pfam" id="PF00563">
    <property type="entry name" value="EAL"/>
    <property type="match status" value="1"/>
</dbReference>
<dbReference type="CDD" id="cd01948">
    <property type="entry name" value="EAL"/>
    <property type="match status" value="1"/>
</dbReference>
<dbReference type="PROSITE" id="PS50887">
    <property type="entry name" value="GGDEF"/>
    <property type="match status" value="1"/>
</dbReference>